<dbReference type="InterPro" id="IPR009057">
    <property type="entry name" value="Homeodomain-like_sf"/>
</dbReference>
<dbReference type="InterPro" id="IPR036271">
    <property type="entry name" value="Tet_transcr_reg_TetR-rel_C_sf"/>
</dbReference>
<evidence type="ECO:0000256" key="4">
    <source>
        <dbReference type="ARBA" id="ARBA00023163"/>
    </source>
</evidence>
<dbReference type="Proteomes" id="UP000327000">
    <property type="component" value="Unassembled WGS sequence"/>
</dbReference>
<evidence type="ECO:0000256" key="3">
    <source>
        <dbReference type="ARBA" id="ARBA00023125"/>
    </source>
</evidence>
<protein>
    <submittedName>
        <fullName evidence="7">TetR/AcrR family transcriptional regulator</fullName>
    </submittedName>
</protein>
<evidence type="ECO:0000256" key="5">
    <source>
        <dbReference type="PROSITE-ProRule" id="PRU00335"/>
    </source>
</evidence>
<dbReference type="GO" id="GO:0000976">
    <property type="term" value="F:transcription cis-regulatory region binding"/>
    <property type="evidence" value="ECO:0007669"/>
    <property type="project" value="TreeGrafter"/>
</dbReference>
<dbReference type="InterPro" id="IPR001647">
    <property type="entry name" value="HTH_TetR"/>
</dbReference>
<accession>A0A5N5W1S1</accession>
<dbReference type="AlphaFoldDB" id="A0A5N5W1S1"/>
<evidence type="ECO:0000313" key="7">
    <source>
        <dbReference type="EMBL" id="KAB7836056.1"/>
    </source>
</evidence>
<feature type="domain" description="HTH tetR-type" evidence="6">
    <location>
        <begin position="9"/>
        <end position="69"/>
    </location>
</feature>
<dbReference type="PANTHER" id="PTHR30055">
    <property type="entry name" value="HTH-TYPE TRANSCRIPTIONAL REGULATOR RUTR"/>
    <property type="match status" value="1"/>
</dbReference>
<sequence>MSGGYASAMGHREDLLEGAKRCLLDKGWVRTTARDIVAASGANLASIGYHYGSKDALMMAAFIQLTEEWGEKVGRALAAGAAPDVSHDERMAACWDSMLDGFANDRAFWAAQFEMIGQLPNRPELREQFAAVLPSGREGIVAIFEGVEDDKVPAVASRTVGSVIHALFIGLWVQWLIDPAVAPRGKDIVEGMRRIVEGRVLDPSEA</sequence>
<keyword evidence="8" id="KW-1185">Reference proteome</keyword>
<organism evidence="7 8">
    <name type="scientific">Streptomyces mobaraensis</name>
    <name type="common">Streptoverticillium mobaraense</name>
    <dbReference type="NCBI Taxonomy" id="35621"/>
    <lineage>
        <taxon>Bacteria</taxon>
        <taxon>Bacillati</taxon>
        <taxon>Actinomycetota</taxon>
        <taxon>Actinomycetes</taxon>
        <taxon>Kitasatosporales</taxon>
        <taxon>Streptomycetaceae</taxon>
        <taxon>Streptomyces</taxon>
    </lineage>
</organism>
<dbReference type="OrthoDB" id="2356263at2"/>
<dbReference type="PANTHER" id="PTHR30055:SF219">
    <property type="entry name" value="TRANSCRIPTIONAL REGULATORY PROTEIN"/>
    <property type="match status" value="1"/>
</dbReference>
<evidence type="ECO:0000259" key="6">
    <source>
        <dbReference type="PROSITE" id="PS50977"/>
    </source>
</evidence>
<name>A0A5N5W1S1_STRMB</name>
<dbReference type="SUPFAM" id="SSF46689">
    <property type="entry name" value="Homeodomain-like"/>
    <property type="match status" value="1"/>
</dbReference>
<gene>
    <name evidence="7" type="ORF">FRZ00_25700</name>
</gene>
<dbReference type="PROSITE" id="PS50977">
    <property type="entry name" value="HTH_TETR_2"/>
    <property type="match status" value="1"/>
</dbReference>
<evidence type="ECO:0000256" key="1">
    <source>
        <dbReference type="ARBA" id="ARBA00022491"/>
    </source>
</evidence>
<keyword evidence="3 5" id="KW-0238">DNA-binding</keyword>
<comment type="caution">
    <text evidence="7">The sequence shown here is derived from an EMBL/GenBank/DDBJ whole genome shotgun (WGS) entry which is preliminary data.</text>
</comment>
<feature type="DNA-binding region" description="H-T-H motif" evidence="5">
    <location>
        <begin position="32"/>
        <end position="51"/>
    </location>
</feature>
<dbReference type="SUPFAM" id="SSF48498">
    <property type="entry name" value="Tetracyclin repressor-like, C-terminal domain"/>
    <property type="match status" value="1"/>
</dbReference>
<dbReference type="GO" id="GO:0003700">
    <property type="term" value="F:DNA-binding transcription factor activity"/>
    <property type="evidence" value="ECO:0007669"/>
    <property type="project" value="TreeGrafter"/>
</dbReference>
<proteinExistence type="predicted"/>
<evidence type="ECO:0000313" key="8">
    <source>
        <dbReference type="Proteomes" id="UP000327000"/>
    </source>
</evidence>
<dbReference type="Pfam" id="PF00440">
    <property type="entry name" value="TetR_N"/>
    <property type="match status" value="1"/>
</dbReference>
<keyword evidence="1" id="KW-0678">Repressor</keyword>
<dbReference type="EMBL" id="VOKX01000104">
    <property type="protein sequence ID" value="KAB7836056.1"/>
    <property type="molecule type" value="Genomic_DNA"/>
</dbReference>
<dbReference type="InterPro" id="IPR050109">
    <property type="entry name" value="HTH-type_TetR-like_transc_reg"/>
</dbReference>
<reference evidence="7 8" key="1">
    <citation type="journal article" date="2019" name="Microb. Cell Fact.">
        <title>Exploring novel herbicidin analogues by transcriptional regulator overexpression and MS/MS molecular networking.</title>
        <authorList>
            <person name="Shi Y."/>
            <person name="Gu R."/>
            <person name="Li Y."/>
            <person name="Wang X."/>
            <person name="Ren W."/>
            <person name="Li X."/>
            <person name="Wang L."/>
            <person name="Xie Y."/>
            <person name="Hong B."/>
        </authorList>
    </citation>
    <scope>NUCLEOTIDE SEQUENCE [LARGE SCALE GENOMIC DNA]</scope>
    <source>
        <strain evidence="7 8">US-43</strain>
    </source>
</reference>
<dbReference type="Pfam" id="PF13977">
    <property type="entry name" value="TetR_C_6"/>
    <property type="match status" value="1"/>
</dbReference>
<keyword evidence="2" id="KW-0805">Transcription regulation</keyword>
<dbReference type="InterPro" id="IPR039538">
    <property type="entry name" value="BetI_C"/>
</dbReference>
<keyword evidence="4" id="KW-0804">Transcription</keyword>
<dbReference type="Gene3D" id="1.10.357.10">
    <property type="entry name" value="Tetracycline Repressor, domain 2"/>
    <property type="match status" value="1"/>
</dbReference>
<evidence type="ECO:0000256" key="2">
    <source>
        <dbReference type="ARBA" id="ARBA00023015"/>
    </source>
</evidence>